<dbReference type="Pfam" id="PF13442">
    <property type="entry name" value="Cytochrome_CBB3"/>
    <property type="match status" value="1"/>
</dbReference>
<evidence type="ECO:0000256" key="3">
    <source>
        <dbReference type="ARBA" id="ARBA00022723"/>
    </source>
</evidence>
<feature type="signal peptide" evidence="7">
    <location>
        <begin position="1"/>
        <end position="20"/>
    </location>
</feature>
<evidence type="ECO:0000256" key="5">
    <source>
        <dbReference type="ARBA" id="ARBA00023004"/>
    </source>
</evidence>
<keyword evidence="7" id="KW-0732">Signal</keyword>
<gene>
    <name evidence="9" type="ORF">T9A_02294</name>
</gene>
<dbReference type="Gene3D" id="1.10.760.10">
    <property type="entry name" value="Cytochrome c-like domain"/>
    <property type="match status" value="1"/>
</dbReference>
<feature type="chain" id="PRO_5046972795" evidence="7">
    <location>
        <begin position="21"/>
        <end position="152"/>
    </location>
</feature>
<dbReference type="InterPro" id="IPR009056">
    <property type="entry name" value="Cyt_c-like_dom"/>
</dbReference>
<comment type="caution">
    <text evidence="9">The sequence shown here is derived from an EMBL/GenBank/DDBJ whole genome shotgun (WGS) entry which is preliminary data.</text>
</comment>
<dbReference type="InterPro" id="IPR002323">
    <property type="entry name" value="Cyt_CIE"/>
</dbReference>
<evidence type="ECO:0000256" key="4">
    <source>
        <dbReference type="ARBA" id="ARBA00022982"/>
    </source>
</evidence>
<dbReference type="InterPro" id="IPR036909">
    <property type="entry name" value="Cyt_c-like_dom_sf"/>
</dbReference>
<dbReference type="PANTHER" id="PTHR40942">
    <property type="match status" value="1"/>
</dbReference>
<dbReference type="RefSeq" id="WP_035248751.1">
    <property type="nucleotide sequence ID" value="NZ_ARXU01000009.1"/>
</dbReference>
<dbReference type="EMBL" id="ARXU01000009">
    <property type="protein sequence ID" value="KGD60559.1"/>
    <property type="molecule type" value="Genomic_DNA"/>
</dbReference>
<sequence length="152" mass="15561">MLTASLVLVATLFAAGSVAAKSTKEISPYPLGERSVFSERAIAERLQPVGSVCVEGEDCGTAAAAEEQVASGPRSGEQVHQSACAACHTTGAAGAPKTGDSAAWGSRIAKGNATLVKHAIEGFNAMPPKGMCMDCSDDEIKAAVEYMVEQSQ</sequence>
<dbReference type="PANTHER" id="PTHR40942:SF4">
    <property type="entry name" value="CYTOCHROME C5"/>
    <property type="match status" value="1"/>
</dbReference>
<accession>A0ABR4WBI8</accession>
<keyword evidence="2 6" id="KW-0349">Heme</keyword>
<evidence type="ECO:0000256" key="2">
    <source>
        <dbReference type="ARBA" id="ARBA00022617"/>
    </source>
</evidence>
<keyword evidence="4" id="KW-0249">Electron transport</keyword>
<dbReference type="Proteomes" id="UP000029443">
    <property type="component" value="Unassembled WGS sequence"/>
</dbReference>
<dbReference type="PRINTS" id="PR00607">
    <property type="entry name" value="CYTCHROMECIE"/>
</dbReference>
<evidence type="ECO:0000256" key="6">
    <source>
        <dbReference type="PROSITE-ProRule" id="PRU00433"/>
    </source>
</evidence>
<keyword evidence="3 6" id="KW-0479">Metal-binding</keyword>
<organism evidence="9 10">
    <name type="scientific">Alcanivorax jadensis T9</name>
    <dbReference type="NCBI Taxonomy" id="1177181"/>
    <lineage>
        <taxon>Bacteria</taxon>
        <taxon>Pseudomonadati</taxon>
        <taxon>Pseudomonadota</taxon>
        <taxon>Gammaproteobacteria</taxon>
        <taxon>Oceanospirillales</taxon>
        <taxon>Alcanivoracaceae</taxon>
        <taxon>Alcanivorax</taxon>
    </lineage>
</organism>
<keyword evidence="10" id="KW-1185">Reference proteome</keyword>
<reference evidence="9 10" key="1">
    <citation type="submission" date="2012-09" db="EMBL/GenBank/DDBJ databases">
        <title>Genome Sequence of alkane-degrading Bacterium Alcanivorax jadensis T9.</title>
        <authorList>
            <person name="Lai Q."/>
            <person name="Shao Z."/>
        </authorList>
    </citation>
    <scope>NUCLEOTIDE SEQUENCE [LARGE SCALE GENOMIC DNA]</scope>
    <source>
        <strain evidence="9 10">T9</strain>
    </source>
</reference>
<proteinExistence type="predicted"/>
<evidence type="ECO:0000313" key="9">
    <source>
        <dbReference type="EMBL" id="KGD60559.1"/>
    </source>
</evidence>
<dbReference type="SUPFAM" id="SSF46626">
    <property type="entry name" value="Cytochrome c"/>
    <property type="match status" value="1"/>
</dbReference>
<evidence type="ECO:0000313" key="10">
    <source>
        <dbReference type="Proteomes" id="UP000029443"/>
    </source>
</evidence>
<evidence type="ECO:0000259" key="8">
    <source>
        <dbReference type="PROSITE" id="PS51007"/>
    </source>
</evidence>
<dbReference type="PROSITE" id="PS51007">
    <property type="entry name" value="CYTC"/>
    <property type="match status" value="1"/>
</dbReference>
<evidence type="ECO:0000256" key="1">
    <source>
        <dbReference type="ARBA" id="ARBA00022448"/>
    </source>
</evidence>
<feature type="domain" description="Cytochrome c" evidence="8">
    <location>
        <begin position="71"/>
        <end position="151"/>
    </location>
</feature>
<keyword evidence="5 6" id="KW-0408">Iron</keyword>
<evidence type="ECO:0000256" key="7">
    <source>
        <dbReference type="SAM" id="SignalP"/>
    </source>
</evidence>
<protein>
    <submittedName>
        <fullName evidence="9">Cytochrome c5</fullName>
    </submittedName>
</protein>
<name>A0ABR4WBI8_9GAMM</name>
<keyword evidence="1" id="KW-0813">Transport</keyword>